<dbReference type="Pfam" id="PF09796">
    <property type="entry name" value="QCR10"/>
    <property type="match status" value="1"/>
</dbReference>
<dbReference type="PANTHER" id="PTHR28254:SF1">
    <property type="entry name" value="CYTOCHROME B-C1 COMPLEX SUBUNIT 10, MITOCHONDRIAL"/>
    <property type="match status" value="1"/>
</dbReference>
<dbReference type="GO" id="GO:0006122">
    <property type="term" value="P:mitochondrial electron transport, ubiquinol to cytochrome c"/>
    <property type="evidence" value="ECO:0007669"/>
    <property type="project" value="InterPro"/>
</dbReference>
<dbReference type="InterPro" id="IPR019182">
    <property type="entry name" value="Cytochrome_b-c1_su10_fun"/>
</dbReference>
<dbReference type="OrthoDB" id="2391627at2759"/>
<feature type="transmembrane region" description="Helical" evidence="1">
    <location>
        <begin position="26"/>
        <end position="47"/>
    </location>
</feature>
<keyword evidence="1" id="KW-0472">Membrane</keyword>
<dbReference type="GO" id="GO:0005739">
    <property type="term" value="C:mitochondrion"/>
    <property type="evidence" value="ECO:0007669"/>
    <property type="project" value="GOC"/>
</dbReference>
<protein>
    <submittedName>
        <fullName evidence="2">Uncharacterized protein</fullName>
    </submittedName>
</protein>
<evidence type="ECO:0000256" key="1">
    <source>
        <dbReference type="SAM" id="Phobius"/>
    </source>
</evidence>
<evidence type="ECO:0000313" key="2">
    <source>
        <dbReference type="EMBL" id="OCH95498.1"/>
    </source>
</evidence>
<dbReference type="PANTHER" id="PTHR28254">
    <property type="entry name" value="CYTOCHROME B-C1 COMPLEX SUBUNIT 10"/>
    <property type="match status" value="1"/>
</dbReference>
<gene>
    <name evidence="2" type="ORF">OBBRIDRAFT_788052</name>
</gene>
<organism evidence="2 3">
    <name type="scientific">Obba rivulosa</name>
    <dbReference type="NCBI Taxonomy" id="1052685"/>
    <lineage>
        <taxon>Eukaryota</taxon>
        <taxon>Fungi</taxon>
        <taxon>Dikarya</taxon>
        <taxon>Basidiomycota</taxon>
        <taxon>Agaricomycotina</taxon>
        <taxon>Agaricomycetes</taxon>
        <taxon>Polyporales</taxon>
        <taxon>Gelatoporiaceae</taxon>
        <taxon>Obba</taxon>
    </lineage>
</organism>
<accession>A0A8E2J687</accession>
<proteinExistence type="predicted"/>
<sequence>MPQVAYHPVPPTKVVNGFLRAWGPSLGLWGVGGGILVLHLLSATPLVKREVLRKVPLIGDYWEDKTPPSDKPF</sequence>
<dbReference type="AlphaFoldDB" id="A0A8E2J687"/>
<dbReference type="EMBL" id="KV722335">
    <property type="protein sequence ID" value="OCH95498.1"/>
    <property type="molecule type" value="Genomic_DNA"/>
</dbReference>
<keyword evidence="1" id="KW-1133">Transmembrane helix</keyword>
<keyword evidence="3" id="KW-1185">Reference proteome</keyword>
<evidence type="ECO:0000313" key="3">
    <source>
        <dbReference type="Proteomes" id="UP000250043"/>
    </source>
</evidence>
<dbReference type="Proteomes" id="UP000250043">
    <property type="component" value="Unassembled WGS sequence"/>
</dbReference>
<keyword evidence="1" id="KW-0812">Transmembrane</keyword>
<name>A0A8E2J687_9APHY</name>
<reference evidence="2 3" key="1">
    <citation type="submission" date="2016-07" db="EMBL/GenBank/DDBJ databases">
        <title>Draft genome of the white-rot fungus Obba rivulosa 3A-2.</title>
        <authorList>
            <consortium name="DOE Joint Genome Institute"/>
            <person name="Miettinen O."/>
            <person name="Riley R."/>
            <person name="Acob R."/>
            <person name="Barry K."/>
            <person name="Cullen D."/>
            <person name="De Vries R."/>
            <person name="Hainaut M."/>
            <person name="Hatakka A."/>
            <person name="Henrissat B."/>
            <person name="Hilden K."/>
            <person name="Kuo R."/>
            <person name="Labutti K."/>
            <person name="Lipzen A."/>
            <person name="Makela M.R."/>
            <person name="Sandor L."/>
            <person name="Spatafora J.W."/>
            <person name="Grigoriev I.V."/>
            <person name="Hibbett D.S."/>
        </authorList>
    </citation>
    <scope>NUCLEOTIDE SEQUENCE [LARGE SCALE GENOMIC DNA]</scope>
    <source>
        <strain evidence="2 3">3A-2</strain>
    </source>
</reference>